<dbReference type="RefSeq" id="WP_190901087.1">
    <property type="nucleotide sequence ID" value="NZ_JACJTE010000092.1"/>
</dbReference>
<reference evidence="2 3" key="1">
    <citation type="journal article" date="2020" name="ISME J.">
        <title>Comparative genomics reveals insights into cyanobacterial evolution and habitat adaptation.</title>
        <authorList>
            <person name="Chen M.Y."/>
            <person name="Teng W.K."/>
            <person name="Zhao L."/>
            <person name="Hu C.X."/>
            <person name="Zhou Y.K."/>
            <person name="Han B.P."/>
            <person name="Song L.R."/>
            <person name="Shu W.S."/>
        </authorList>
    </citation>
    <scope>NUCLEOTIDE SEQUENCE [LARGE SCALE GENOMIC DNA]</scope>
    <source>
        <strain evidence="2 3">FACHB-391</strain>
    </source>
</reference>
<dbReference type="Gene3D" id="3.40.630.30">
    <property type="match status" value="1"/>
</dbReference>
<comment type="caution">
    <text evidence="2">The sequence shown here is derived from an EMBL/GenBank/DDBJ whole genome shotgun (WGS) entry which is preliminary data.</text>
</comment>
<dbReference type="Proteomes" id="UP000604661">
    <property type="component" value="Unassembled WGS sequence"/>
</dbReference>
<protein>
    <submittedName>
        <fullName evidence="2">GNAT family N-acetyltransferase</fullName>
    </submittedName>
</protein>
<organism evidence="2 3">
    <name type="scientific">Nostoc linckia FACHB-391</name>
    <dbReference type="NCBI Taxonomy" id="2692906"/>
    <lineage>
        <taxon>Bacteria</taxon>
        <taxon>Bacillati</taxon>
        <taxon>Cyanobacteriota</taxon>
        <taxon>Cyanophyceae</taxon>
        <taxon>Nostocales</taxon>
        <taxon>Nostocaceae</taxon>
        <taxon>Nostoc</taxon>
    </lineage>
</organism>
<dbReference type="InterPro" id="IPR000182">
    <property type="entry name" value="GNAT_dom"/>
</dbReference>
<gene>
    <name evidence="2" type="ORF">H6G95_34185</name>
</gene>
<evidence type="ECO:0000259" key="1">
    <source>
        <dbReference type="PROSITE" id="PS51186"/>
    </source>
</evidence>
<dbReference type="Pfam" id="PF13508">
    <property type="entry name" value="Acetyltransf_7"/>
    <property type="match status" value="1"/>
</dbReference>
<evidence type="ECO:0000313" key="2">
    <source>
        <dbReference type="EMBL" id="MBD2565527.1"/>
    </source>
</evidence>
<dbReference type="EMBL" id="JACJTE010000092">
    <property type="protein sequence ID" value="MBD2565527.1"/>
    <property type="molecule type" value="Genomic_DNA"/>
</dbReference>
<evidence type="ECO:0000313" key="3">
    <source>
        <dbReference type="Proteomes" id="UP000604661"/>
    </source>
</evidence>
<dbReference type="PROSITE" id="PS51186">
    <property type="entry name" value="GNAT"/>
    <property type="match status" value="1"/>
</dbReference>
<name>A0ABR8F5Q5_NOSLI</name>
<keyword evidence="3" id="KW-1185">Reference proteome</keyword>
<dbReference type="InterPro" id="IPR016181">
    <property type="entry name" value="Acyl_CoA_acyltransferase"/>
</dbReference>
<accession>A0ABR8F5Q5</accession>
<sequence>MIQCNFSLPPEYVLRKAKPFDMWLIVFFVFRARLDPSQLRWQQFWVIECDGHLVAFGQIRNFHLAQELGSLFVAPTWRNRGLGTVLIQHLITQASQPLYLKCLKHQLVNFYIKRGFVSVNFKDLPPSLKPKFGLSQLRKRLTKAFVLFMKYEYPN</sequence>
<feature type="domain" description="N-acetyltransferase" evidence="1">
    <location>
        <begin position="12"/>
        <end position="152"/>
    </location>
</feature>
<proteinExistence type="predicted"/>
<dbReference type="CDD" id="cd04301">
    <property type="entry name" value="NAT_SF"/>
    <property type="match status" value="1"/>
</dbReference>
<dbReference type="SUPFAM" id="SSF55729">
    <property type="entry name" value="Acyl-CoA N-acyltransferases (Nat)"/>
    <property type="match status" value="1"/>
</dbReference>